<dbReference type="RefSeq" id="XP_015602065.1">
    <property type="nucleotide sequence ID" value="XM_015746579.1"/>
</dbReference>
<dbReference type="GO" id="GO:0006508">
    <property type="term" value="P:proteolysis"/>
    <property type="evidence" value="ECO:0007669"/>
    <property type="project" value="InterPro"/>
</dbReference>
<dbReference type="CDD" id="cd00303">
    <property type="entry name" value="retropepsin_like"/>
    <property type="match status" value="1"/>
</dbReference>
<evidence type="ECO:0000256" key="3">
    <source>
        <dbReference type="SAM" id="MobiDB-lite"/>
    </source>
</evidence>
<keyword evidence="1" id="KW-0378">Hydrolase</keyword>
<dbReference type="KEGG" id="ccin:107271021"/>
<dbReference type="SUPFAM" id="SSF57756">
    <property type="entry name" value="Retrovirus zinc finger-like domains"/>
    <property type="match status" value="1"/>
</dbReference>
<dbReference type="InterPro" id="IPR001878">
    <property type="entry name" value="Znf_CCHC"/>
</dbReference>
<dbReference type="AlphaFoldDB" id="A0AAJ7C565"/>
<keyword evidence="2" id="KW-0863">Zinc-finger</keyword>
<dbReference type="GeneID" id="107271021"/>
<evidence type="ECO:0000313" key="6">
    <source>
        <dbReference type="Proteomes" id="UP000694920"/>
    </source>
</evidence>
<dbReference type="Pfam" id="PF00098">
    <property type="entry name" value="zf-CCHC"/>
    <property type="match status" value="1"/>
</dbReference>
<dbReference type="InterPro" id="IPR021109">
    <property type="entry name" value="Peptidase_aspartic_dom_sf"/>
</dbReference>
<organism evidence="6 7">
    <name type="scientific">Cephus cinctus</name>
    <name type="common">Wheat stem sawfly</name>
    <dbReference type="NCBI Taxonomy" id="211228"/>
    <lineage>
        <taxon>Eukaryota</taxon>
        <taxon>Metazoa</taxon>
        <taxon>Ecdysozoa</taxon>
        <taxon>Arthropoda</taxon>
        <taxon>Hexapoda</taxon>
        <taxon>Insecta</taxon>
        <taxon>Pterygota</taxon>
        <taxon>Neoptera</taxon>
        <taxon>Endopterygota</taxon>
        <taxon>Hymenoptera</taxon>
        <taxon>Cephoidea</taxon>
        <taxon>Cephidae</taxon>
        <taxon>Cephus</taxon>
    </lineage>
</organism>
<evidence type="ECO:0000256" key="2">
    <source>
        <dbReference type="PROSITE-ProRule" id="PRU00047"/>
    </source>
</evidence>
<evidence type="ECO:0000256" key="1">
    <source>
        <dbReference type="ARBA" id="ARBA00022801"/>
    </source>
</evidence>
<evidence type="ECO:0000259" key="5">
    <source>
        <dbReference type="PROSITE" id="PS50175"/>
    </source>
</evidence>
<keyword evidence="2" id="KW-0479">Metal-binding</keyword>
<feature type="region of interest" description="Disordered" evidence="3">
    <location>
        <begin position="124"/>
        <end position="163"/>
    </location>
</feature>
<gene>
    <name evidence="7" type="primary">LOC107271021</name>
</gene>
<dbReference type="InterPro" id="IPR001995">
    <property type="entry name" value="Peptidase_A2_cat"/>
</dbReference>
<dbReference type="Gene3D" id="2.40.70.10">
    <property type="entry name" value="Acid Proteases"/>
    <property type="match status" value="1"/>
</dbReference>
<dbReference type="SUPFAM" id="SSF50630">
    <property type="entry name" value="Acid proteases"/>
    <property type="match status" value="1"/>
</dbReference>
<dbReference type="Proteomes" id="UP000694920">
    <property type="component" value="Unplaced"/>
</dbReference>
<protein>
    <submittedName>
        <fullName evidence="7">Uncharacterized protein LOC107271021</fullName>
    </submittedName>
</protein>
<dbReference type="PROSITE" id="PS50158">
    <property type="entry name" value="ZF_CCHC"/>
    <property type="match status" value="2"/>
</dbReference>
<proteinExistence type="predicted"/>
<dbReference type="GO" id="GO:0003676">
    <property type="term" value="F:nucleic acid binding"/>
    <property type="evidence" value="ECO:0007669"/>
    <property type="project" value="InterPro"/>
</dbReference>
<feature type="domain" description="Peptidase A2" evidence="5">
    <location>
        <begin position="241"/>
        <end position="278"/>
    </location>
</feature>
<reference evidence="7" key="1">
    <citation type="submission" date="2025-08" db="UniProtKB">
        <authorList>
            <consortium name="RefSeq"/>
        </authorList>
    </citation>
    <scope>IDENTIFICATION</scope>
</reference>
<sequence>MIGTRLKGRASEWFHSKPEHVEMTSDVLLDELRGMFYHRPNKIVMRRRFEERMWKKNETFHDYVHEKTIMANRIAIPDGEILDYIIDGIPDPNLRDLARIHGFTTRDQILQAFDEISLQGRVYPTTTTSSKSEDKGGGVKSNPGKGSKDVLGNKCAPGDDKDVREKKDRVTLKRCFNCGLRDHVSLNCPLKEKGVKCFGCNEYGHIAAKCPKKETTKSSCAITQPQGHKHPKEVLINDVAIQAIIDNGSDITIMREDEYIKLGSPRIELEVTPFRGIGMEENRTNGGFYASLTVDGNNYVIPIHVVADQLSRYKLLIGSDFLDTVDVELKRGKPTIIKPDYRDDGFAEICQISVISDSVINAVDVTNIPNDRCYQTVKQMIENYKPNPTSGRRRCNASYLLCEW</sequence>
<dbReference type="Gene3D" id="4.10.60.10">
    <property type="entry name" value="Zinc finger, CCHC-type"/>
    <property type="match status" value="1"/>
</dbReference>
<dbReference type="PROSITE" id="PS50175">
    <property type="entry name" value="ASP_PROT_RETROV"/>
    <property type="match status" value="1"/>
</dbReference>
<dbReference type="GO" id="GO:0008270">
    <property type="term" value="F:zinc ion binding"/>
    <property type="evidence" value="ECO:0007669"/>
    <property type="project" value="UniProtKB-KW"/>
</dbReference>
<accession>A0AAJ7C565</accession>
<dbReference type="SMART" id="SM00343">
    <property type="entry name" value="ZnF_C2HC"/>
    <property type="match status" value="2"/>
</dbReference>
<evidence type="ECO:0000313" key="7">
    <source>
        <dbReference type="RefSeq" id="XP_015602065.1"/>
    </source>
</evidence>
<dbReference type="InterPro" id="IPR036875">
    <property type="entry name" value="Znf_CCHC_sf"/>
</dbReference>
<dbReference type="PANTHER" id="PTHR46888">
    <property type="entry name" value="ZINC KNUCKLE DOMAINCONTAINING PROTEIN-RELATED"/>
    <property type="match status" value="1"/>
</dbReference>
<keyword evidence="6" id="KW-1185">Reference proteome</keyword>
<dbReference type="PANTHER" id="PTHR46888:SF1">
    <property type="entry name" value="RIBONUCLEASE H"/>
    <property type="match status" value="1"/>
</dbReference>
<feature type="domain" description="CCHC-type" evidence="4">
    <location>
        <begin position="174"/>
        <end position="189"/>
    </location>
</feature>
<dbReference type="GO" id="GO:0004190">
    <property type="term" value="F:aspartic-type endopeptidase activity"/>
    <property type="evidence" value="ECO:0007669"/>
    <property type="project" value="InterPro"/>
</dbReference>
<name>A0AAJ7C565_CEPCN</name>
<keyword evidence="2" id="KW-0862">Zinc</keyword>
<feature type="domain" description="CCHC-type" evidence="4">
    <location>
        <begin position="196"/>
        <end position="212"/>
    </location>
</feature>
<evidence type="ECO:0000259" key="4">
    <source>
        <dbReference type="PROSITE" id="PS50158"/>
    </source>
</evidence>